<dbReference type="OrthoDB" id="2690153at2759"/>
<keyword evidence="8" id="KW-1185">Reference proteome</keyword>
<organism evidence="7 8">
    <name type="scientific">Neolentinus lepideus HHB14362 ss-1</name>
    <dbReference type="NCBI Taxonomy" id="1314782"/>
    <lineage>
        <taxon>Eukaryota</taxon>
        <taxon>Fungi</taxon>
        <taxon>Dikarya</taxon>
        <taxon>Basidiomycota</taxon>
        <taxon>Agaricomycotina</taxon>
        <taxon>Agaricomycetes</taxon>
        <taxon>Gloeophyllales</taxon>
        <taxon>Gloeophyllaceae</taxon>
        <taxon>Neolentinus</taxon>
    </lineage>
</organism>
<accession>A0A165NVQ0</accession>
<reference evidence="7 8" key="1">
    <citation type="journal article" date="2016" name="Mol. Biol. Evol.">
        <title>Comparative Genomics of Early-Diverging Mushroom-Forming Fungi Provides Insights into the Origins of Lignocellulose Decay Capabilities.</title>
        <authorList>
            <person name="Nagy L.G."/>
            <person name="Riley R."/>
            <person name="Tritt A."/>
            <person name="Adam C."/>
            <person name="Daum C."/>
            <person name="Floudas D."/>
            <person name="Sun H."/>
            <person name="Yadav J.S."/>
            <person name="Pangilinan J."/>
            <person name="Larsson K.H."/>
            <person name="Matsuura K."/>
            <person name="Barry K."/>
            <person name="Labutti K."/>
            <person name="Kuo R."/>
            <person name="Ohm R.A."/>
            <person name="Bhattacharya S.S."/>
            <person name="Shirouzu T."/>
            <person name="Yoshinaga Y."/>
            <person name="Martin F.M."/>
            <person name="Grigoriev I.V."/>
            <person name="Hibbett D.S."/>
        </authorList>
    </citation>
    <scope>NUCLEOTIDE SEQUENCE [LARGE SCALE GENOMIC DNA]</scope>
    <source>
        <strain evidence="7 8">HHB14362 ss-1</strain>
    </source>
</reference>
<evidence type="ECO:0000256" key="1">
    <source>
        <dbReference type="ARBA" id="ARBA00001974"/>
    </source>
</evidence>
<keyword evidence="3" id="KW-0274">FAD</keyword>
<dbReference type="EMBL" id="KV425625">
    <property type="protein sequence ID" value="KZT20172.1"/>
    <property type="molecule type" value="Genomic_DNA"/>
</dbReference>
<keyword evidence="5" id="KW-0732">Signal</keyword>
<dbReference type="InterPro" id="IPR002938">
    <property type="entry name" value="FAD-bd"/>
</dbReference>
<dbReference type="GO" id="GO:0016709">
    <property type="term" value="F:oxidoreductase activity, acting on paired donors, with incorporation or reduction of molecular oxygen, NAD(P)H as one donor, and incorporation of one atom of oxygen"/>
    <property type="evidence" value="ECO:0007669"/>
    <property type="project" value="UniProtKB-ARBA"/>
</dbReference>
<evidence type="ECO:0000256" key="5">
    <source>
        <dbReference type="SAM" id="SignalP"/>
    </source>
</evidence>
<dbReference type="Gene3D" id="3.50.50.60">
    <property type="entry name" value="FAD/NAD(P)-binding domain"/>
    <property type="match status" value="1"/>
</dbReference>
<gene>
    <name evidence="7" type="ORF">NEOLEDRAFT_1141154</name>
</gene>
<evidence type="ECO:0000256" key="3">
    <source>
        <dbReference type="ARBA" id="ARBA00022827"/>
    </source>
</evidence>
<keyword evidence="4" id="KW-0560">Oxidoreductase</keyword>
<dbReference type="Proteomes" id="UP000076761">
    <property type="component" value="Unassembled WGS sequence"/>
</dbReference>
<evidence type="ECO:0000256" key="4">
    <source>
        <dbReference type="ARBA" id="ARBA00023002"/>
    </source>
</evidence>
<dbReference type="AlphaFoldDB" id="A0A165NVQ0"/>
<feature type="chain" id="PRO_5007863505" evidence="5">
    <location>
        <begin position="22"/>
        <end position="88"/>
    </location>
</feature>
<dbReference type="PANTHER" id="PTHR43004">
    <property type="entry name" value="TRK SYSTEM POTASSIUM UPTAKE PROTEIN"/>
    <property type="match status" value="1"/>
</dbReference>
<sequence>MASQSLPVFVVGAGPTGLVLALTLRQNGVPVRIIDKVAKPHVGSRGSGIMPRTLEVYNYLGVLPDVLKGAVPLPVNRLIPHLEYHSRV</sequence>
<evidence type="ECO:0000313" key="7">
    <source>
        <dbReference type="EMBL" id="KZT20172.1"/>
    </source>
</evidence>
<dbReference type="InterPro" id="IPR050641">
    <property type="entry name" value="RIFMO-like"/>
</dbReference>
<evidence type="ECO:0000313" key="8">
    <source>
        <dbReference type="Proteomes" id="UP000076761"/>
    </source>
</evidence>
<evidence type="ECO:0000256" key="2">
    <source>
        <dbReference type="ARBA" id="ARBA00022630"/>
    </source>
</evidence>
<dbReference type="InterPro" id="IPR036188">
    <property type="entry name" value="FAD/NAD-bd_sf"/>
</dbReference>
<keyword evidence="2" id="KW-0285">Flavoprotein</keyword>
<proteinExistence type="predicted"/>
<dbReference type="GO" id="GO:0071949">
    <property type="term" value="F:FAD binding"/>
    <property type="evidence" value="ECO:0007669"/>
    <property type="project" value="InterPro"/>
</dbReference>
<feature type="domain" description="FAD-binding" evidence="6">
    <location>
        <begin position="7"/>
        <end position="76"/>
    </location>
</feature>
<dbReference type="SUPFAM" id="SSF51905">
    <property type="entry name" value="FAD/NAD(P)-binding domain"/>
    <property type="match status" value="1"/>
</dbReference>
<dbReference type="Pfam" id="PF01494">
    <property type="entry name" value="FAD_binding_3"/>
    <property type="match status" value="1"/>
</dbReference>
<name>A0A165NVQ0_9AGAM</name>
<evidence type="ECO:0000259" key="6">
    <source>
        <dbReference type="Pfam" id="PF01494"/>
    </source>
</evidence>
<protein>
    <submittedName>
        <fullName evidence="7">FAD-binding monooxygenase</fullName>
    </submittedName>
</protein>
<keyword evidence="7" id="KW-0503">Monooxygenase</keyword>
<comment type="cofactor">
    <cofactor evidence="1">
        <name>FAD</name>
        <dbReference type="ChEBI" id="CHEBI:57692"/>
    </cofactor>
</comment>
<feature type="signal peptide" evidence="5">
    <location>
        <begin position="1"/>
        <end position="21"/>
    </location>
</feature>
<dbReference type="PANTHER" id="PTHR43004:SF19">
    <property type="entry name" value="BINDING MONOOXYGENASE, PUTATIVE (JCVI)-RELATED"/>
    <property type="match status" value="1"/>
</dbReference>
<dbReference type="InParanoid" id="A0A165NVQ0"/>